<proteinExistence type="predicted"/>
<sequence>MLSAAHQSQADAVGARFSEALAMAASLRQDASTPTRPVDTTTNASSASGITPVVMSVSHLCSLFMEAVPMAIQDWTLSASISAASGSVSHVKVPPSLPAQVSETAMDQCLAVVSGVLDSAGERDQAEGEGGLTESQGERDLSRLDILAGFCALLAARYSSAATSDQIVLRTLLSLADTIETLSMAIPNKGERGGEGESEYVPLLPVTMACIAIAIPSLLGRLRTDDPFRERERIADAEYVSDLDDDIDGEGEREKDGPVCGRVIPAVVAALSGVLEQVGAASGASGASGASRTSESSNSPNQDPTHHTLSLLCAHAVLRILSLPVAAGLSALTAVDPLVSLYAAVFAAVSAAVGTPLRPEIGAILLRVLSLQVSLRCLLRVPNFLREALSLCVGLCCVPSPDPCLIPLVSAAKGFVGTVLLCDSFVPAKDREGQTGRQEVERLLGAIETGGETLQREAQRGFSEYLRRYNIPSDMAVLSFRVMGPMTDKIVQVTSDIPVLKYS</sequence>
<dbReference type="Proteomes" id="UP000265618">
    <property type="component" value="Unassembled WGS sequence"/>
</dbReference>
<protein>
    <submittedName>
        <fullName evidence="2">Uncharacterized protein</fullName>
    </submittedName>
</protein>
<name>A0A9K3CV52_9EUKA</name>
<dbReference type="EMBL" id="BDIP01000959">
    <property type="protein sequence ID" value="GIQ83196.1"/>
    <property type="molecule type" value="Genomic_DNA"/>
</dbReference>
<evidence type="ECO:0000313" key="3">
    <source>
        <dbReference type="Proteomes" id="UP000265618"/>
    </source>
</evidence>
<evidence type="ECO:0000313" key="2">
    <source>
        <dbReference type="EMBL" id="GIQ83196.1"/>
    </source>
</evidence>
<organism evidence="2 3">
    <name type="scientific">Kipferlia bialata</name>
    <dbReference type="NCBI Taxonomy" id="797122"/>
    <lineage>
        <taxon>Eukaryota</taxon>
        <taxon>Metamonada</taxon>
        <taxon>Carpediemonas-like organisms</taxon>
        <taxon>Kipferlia</taxon>
    </lineage>
</organism>
<accession>A0A9K3CV52</accession>
<gene>
    <name evidence="2" type="ORF">KIPB_004474</name>
</gene>
<reference evidence="2 3" key="1">
    <citation type="journal article" date="2018" name="PLoS ONE">
        <title>The draft genome of Kipferlia bialata reveals reductive genome evolution in fornicate parasites.</title>
        <authorList>
            <person name="Tanifuji G."/>
            <person name="Takabayashi S."/>
            <person name="Kume K."/>
            <person name="Takagi M."/>
            <person name="Nakayama T."/>
            <person name="Kamikawa R."/>
            <person name="Inagaki Y."/>
            <person name="Hashimoto T."/>
        </authorList>
    </citation>
    <scope>NUCLEOTIDE SEQUENCE [LARGE SCALE GENOMIC DNA]</scope>
    <source>
        <strain evidence="2">NY0173</strain>
    </source>
</reference>
<feature type="compositionally biased region" description="Low complexity" evidence="1">
    <location>
        <begin position="283"/>
        <end position="299"/>
    </location>
</feature>
<dbReference type="AlphaFoldDB" id="A0A9K3CV52"/>
<keyword evidence="3" id="KW-1185">Reference proteome</keyword>
<comment type="caution">
    <text evidence="2">The sequence shown here is derived from an EMBL/GenBank/DDBJ whole genome shotgun (WGS) entry which is preliminary data.</text>
</comment>
<evidence type="ECO:0000256" key="1">
    <source>
        <dbReference type="SAM" id="MobiDB-lite"/>
    </source>
</evidence>
<feature type="region of interest" description="Disordered" evidence="1">
    <location>
        <begin position="283"/>
        <end position="305"/>
    </location>
</feature>